<feature type="domain" description="Band 7" evidence="3">
    <location>
        <begin position="44"/>
        <end position="199"/>
    </location>
</feature>
<dbReference type="STRING" id="886293.Sinac_1173"/>
<dbReference type="HOGENOM" id="CLU_1069185_0_0_0"/>
<dbReference type="Pfam" id="PF01145">
    <property type="entry name" value="Band_7"/>
    <property type="match status" value="1"/>
</dbReference>
<name>L0D832_SINAD</name>
<dbReference type="InterPro" id="IPR043202">
    <property type="entry name" value="Band-7_stomatin-like"/>
</dbReference>
<sequence length="260" mass="29090">MITMDDLLDWLLKLVEVVWKVTWRFAQKRPWAVAVALFGLARAFGIMIQSGQRGVLFRWGRAVKELEPGFHWLVPLVHGVKTTPVRSITLDLPIQKVLTVDGLVYDVSVNVVYHVENATKALTMVEHVAIGCRDAVPILVTEVLRVRDQAHLADRLTLDRELTERVQAWVARWGLAVEQAGFTSIAPNKGVLRTTQLSEKTVERARVLRLLIDGGLDVESALVMIGTEHPPIAKSSRCYQVRSRGRVEKPARRPAALQGS</sequence>
<organism evidence="4 5">
    <name type="scientific">Singulisphaera acidiphila (strain ATCC BAA-1392 / DSM 18658 / VKM B-2454 / MOB10)</name>
    <dbReference type="NCBI Taxonomy" id="886293"/>
    <lineage>
        <taxon>Bacteria</taxon>
        <taxon>Pseudomonadati</taxon>
        <taxon>Planctomycetota</taxon>
        <taxon>Planctomycetia</taxon>
        <taxon>Isosphaerales</taxon>
        <taxon>Isosphaeraceae</taxon>
        <taxon>Singulisphaera</taxon>
    </lineage>
</organism>
<dbReference type="GO" id="GO:0005886">
    <property type="term" value="C:plasma membrane"/>
    <property type="evidence" value="ECO:0007669"/>
    <property type="project" value="InterPro"/>
</dbReference>
<protein>
    <submittedName>
        <fullName evidence="4">Membrane protease subunit, stomatin/prohibitin</fullName>
    </submittedName>
</protein>
<dbReference type="SUPFAM" id="SSF117892">
    <property type="entry name" value="Band 7/SPFH domain"/>
    <property type="match status" value="1"/>
</dbReference>
<reference evidence="4 5" key="1">
    <citation type="submission" date="2012-02" db="EMBL/GenBank/DDBJ databases">
        <title>Complete sequence of chromosome of Singulisphaera acidiphila DSM 18658.</title>
        <authorList>
            <consortium name="US DOE Joint Genome Institute (JGI-PGF)"/>
            <person name="Lucas S."/>
            <person name="Copeland A."/>
            <person name="Lapidus A."/>
            <person name="Glavina del Rio T."/>
            <person name="Dalin E."/>
            <person name="Tice H."/>
            <person name="Bruce D."/>
            <person name="Goodwin L."/>
            <person name="Pitluck S."/>
            <person name="Peters L."/>
            <person name="Ovchinnikova G."/>
            <person name="Chertkov O."/>
            <person name="Kyrpides N."/>
            <person name="Mavromatis K."/>
            <person name="Ivanova N."/>
            <person name="Brettin T."/>
            <person name="Detter J.C."/>
            <person name="Han C."/>
            <person name="Larimer F."/>
            <person name="Land M."/>
            <person name="Hauser L."/>
            <person name="Markowitz V."/>
            <person name="Cheng J.-F."/>
            <person name="Hugenholtz P."/>
            <person name="Woyke T."/>
            <person name="Wu D."/>
            <person name="Tindall B."/>
            <person name="Pomrenke H."/>
            <person name="Brambilla E."/>
            <person name="Klenk H.-P."/>
            <person name="Eisen J.A."/>
        </authorList>
    </citation>
    <scope>NUCLEOTIDE SEQUENCE [LARGE SCALE GENOMIC DNA]</scope>
    <source>
        <strain evidence="5">ATCC BAA-1392 / DSM 18658 / VKM B-2454 / MOB10</strain>
    </source>
</reference>
<dbReference type="Proteomes" id="UP000010798">
    <property type="component" value="Chromosome"/>
</dbReference>
<accession>L0D832</accession>
<dbReference type="SMART" id="SM00244">
    <property type="entry name" value="PHB"/>
    <property type="match status" value="1"/>
</dbReference>
<dbReference type="PANTHER" id="PTHR10264:SF19">
    <property type="entry name" value="AT06885P-RELATED"/>
    <property type="match status" value="1"/>
</dbReference>
<evidence type="ECO:0000256" key="1">
    <source>
        <dbReference type="ARBA" id="ARBA00004167"/>
    </source>
</evidence>
<dbReference type="GO" id="GO:0008233">
    <property type="term" value="F:peptidase activity"/>
    <property type="evidence" value="ECO:0007669"/>
    <property type="project" value="UniProtKB-KW"/>
</dbReference>
<dbReference type="AlphaFoldDB" id="L0D832"/>
<evidence type="ECO:0000313" key="5">
    <source>
        <dbReference type="Proteomes" id="UP000010798"/>
    </source>
</evidence>
<dbReference type="KEGG" id="saci:Sinac_1173"/>
<dbReference type="eggNOG" id="COG0330">
    <property type="taxonomic scope" value="Bacteria"/>
</dbReference>
<dbReference type="InterPro" id="IPR001107">
    <property type="entry name" value="Band_7"/>
</dbReference>
<dbReference type="Gene3D" id="3.30.479.30">
    <property type="entry name" value="Band 7 domain"/>
    <property type="match status" value="1"/>
</dbReference>
<gene>
    <name evidence="4" type="ordered locus">Sinac_1173</name>
</gene>
<evidence type="ECO:0000256" key="2">
    <source>
        <dbReference type="ARBA" id="ARBA00008164"/>
    </source>
</evidence>
<dbReference type="PANTHER" id="PTHR10264">
    <property type="entry name" value="BAND 7 PROTEIN-RELATED"/>
    <property type="match status" value="1"/>
</dbReference>
<evidence type="ECO:0000259" key="3">
    <source>
        <dbReference type="SMART" id="SM00244"/>
    </source>
</evidence>
<dbReference type="OrthoDB" id="271315at2"/>
<keyword evidence="4" id="KW-0645">Protease</keyword>
<comment type="subcellular location">
    <subcellularLocation>
        <location evidence="1">Membrane</location>
        <topology evidence="1">Single-pass membrane protein</topology>
    </subcellularLocation>
</comment>
<keyword evidence="5" id="KW-1185">Reference proteome</keyword>
<dbReference type="EMBL" id="CP003364">
    <property type="protein sequence ID" value="AGA25569.1"/>
    <property type="molecule type" value="Genomic_DNA"/>
</dbReference>
<evidence type="ECO:0000313" key="4">
    <source>
        <dbReference type="EMBL" id="AGA25569.1"/>
    </source>
</evidence>
<dbReference type="InterPro" id="IPR036013">
    <property type="entry name" value="Band_7/SPFH_dom_sf"/>
</dbReference>
<dbReference type="GO" id="GO:0006508">
    <property type="term" value="P:proteolysis"/>
    <property type="evidence" value="ECO:0007669"/>
    <property type="project" value="UniProtKB-KW"/>
</dbReference>
<proteinExistence type="inferred from homology"/>
<keyword evidence="4" id="KW-0378">Hydrolase</keyword>
<comment type="similarity">
    <text evidence="2">Belongs to the band 7/mec-2 family.</text>
</comment>